<feature type="compositionally biased region" description="Basic and acidic residues" evidence="1">
    <location>
        <begin position="28"/>
        <end position="45"/>
    </location>
</feature>
<evidence type="ECO:0000256" key="1">
    <source>
        <dbReference type="SAM" id="MobiDB-lite"/>
    </source>
</evidence>
<dbReference type="Proteomes" id="UP001271007">
    <property type="component" value="Unassembled WGS sequence"/>
</dbReference>
<feature type="compositionally biased region" description="Basic and acidic residues" evidence="1">
    <location>
        <begin position="52"/>
        <end position="83"/>
    </location>
</feature>
<organism evidence="2 3">
    <name type="scientific">Extremus antarcticus</name>
    <dbReference type="NCBI Taxonomy" id="702011"/>
    <lineage>
        <taxon>Eukaryota</taxon>
        <taxon>Fungi</taxon>
        <taxon>Dikarya</taxon>
        <taxon>Ascomycota</taxon>
        <taxon>Pezizomycotina</taxon>
        <taxon>Dothideomycetes</taxon>
        <taxon>Dothideomycetidae</taxon>
        <taxon>Mycosphaerellales</taxon>
        <taxon>Extremaceae</taxon>
        <taxon>Extremus</taxon>
    </lineage>
</organism>
<evidence type="ECO:0000313" key="3">
    <source>
        <dbReference type="Proteomes" id="UP001271007"/>
    </source>
</evidence>
<dbReference type="AlphaFoldDB" id="A0AAJ0DCK1"/>
<sequence length="99" mass="11431">MRSFIRVVPRQPVTFVRTRTFATTRQLRLKEDADRSPQQVEEAKQKSMKQQEGSRDVASKSEEVVGADQEKVKDHDKHMEQLQKETAQQGEENHPKGKA</sequence>
<dbReference type="EMBL" id="JAWDJX010000059">
    <property type="protein sequence ID" value="KAK3047595.1"/>
    <property type="molecule type" value="Genomic_DNA"/>
</dbReference>
<evidence type="ECO:0000313" key="2">
    <source>
        <dbReference type="EMBL" id="KAK3047595.1"/>
    </source>
</evidence>
<accession>A0AAJ0DCK1</accession>
<reference evidence="2" key="1">
    <citation type="submission" date="2023-04" db="EMBL/GenBank/DDBJ databases">
        <title>Black Yeasts Isolated from many extreme environments.</title>
        <authorList>
            <person name="Coleine C."/>
            <person name="Stajich J.E."/>
            <person name="Selbmann L."/>
        </authorList>
    </citation>
    <scope>NUCLEOTIDE SEQUENCE</scope>
    <source>
        <strain evidence="2">CCFEE 5312</strain>
    </source>
</reference>
<feature type="region of interest" description="Disordered" evidence="1">
    <location>
        <begin position="25"/>
        <end position="99"/>
    </location>
</feature>
<keyword evidence="3" id="KW-1185">Reference proteome</keyword>
<protein>
    <submittedName>
        <fullName evidence="2">Uncharacterized protein</fullName>
    </submittedName>
</protein>
<proteinExistence type="predicted"/>
<gene>
    <name evidence="2" type="ORF">LTR09_010979</name>
</gene>
<comment type="caution">
    <text evidence="2">The sequence shown here is derived from an EMBL/GenBank/DDBJ whole genome shotgun (WGS) entry which is preliminary data.</text>
</comment>
<name>A0AAJ0DCK1_9PEZI</name>